<gene>
    <name evidence="2" type="ORF">PR048_014015</name>
</gene>
<dbReference type="EMBL" id="JARBHB010000004">
    <property type="protein sequence ID" value="KAJ8887797.1"/>
    <property type="molecule type" value="Genomic_DNA"/>
</dbReference>
<proteinExistence type="predicted"/>
<comment type="caution">
    <text evidence="2">The sequence shown here is derived from an EMBL/GenBank/DDBJ whole genome shotgun (WGS) entry which is preliminary data.</text>
</comment>
<feature type="chain" id="PRO_5046107001" evidence="1">
    <location>
        <begin position="26"/>
        <end position="218"/>
    </location>
</feature>
<name>A0ABQ9HUA0_9NEOP</name>
<evidence type="ECO:0000313" key="3">
    <source>
        <dbReference type="Proteomes" id="UP001159363"/>
    </source>
</evidence>
<reference evidence="2 3" key="1">
    <citation type="submission" date="2023-02" db="EMBL/GenBank/DDBJ databases">
        <title>LHISI_Scaffold_Assembly.</title>
        <authorList>
            <person name="Stuart O.P."/>
            <person name="Cleave R."/>
            <person name="Magrath M.J.L."/>
            <person name="Mikheyev A.S."/>
        </authorList>
    </citation>
    <scope>NUCLEOTIDE SEQUENCE [LARGE SCALE GENOMIC DNA]</scope>
    <source>
        <strain evidence="2">Daus_M_001</strain>
        <tissue evidence="2">Leg muscle</tissue>
    </source>
</reference>
<evidence type="ECO:0000313" key="2">
    <source>
        <dbReference type="EMBL" id="KAJ8887797.1"/>
    </source>
</evidence>
<sequence length="218" mass="23298">MLRATQISSLTLHLQLNLISGLISGFDTKCNSLWYLSVVSLPHPSPIRSWYVCIRLAVYCASTTGCRSLVSTQLLDHLGTGSARRCSSIGRLADRGSLNDQPLTRTSLPISLERSFGRINVRGLPVSSSSAPTPLSPGHSLSLSPAGRRSLYGVTAESPIRSTQCDENTARQFRALCFVAMALLDAQGCVTLIAPVPPSLKCREQLEVGGGALRCSKG</sequence>
<keyword evidence="1" id="KW-0732">Signal</keyword>
<accession>A0ABQ9HUA0</accession>
<feature type="signal peptide" evidence="1">
    <location>
        <begin position="1"/>
        <end position="25"/>
    </location>
</feature>
<evidence type="ECO:0000256" key="1">
    <source>
        <dbReference type="SAM" id="SignalP"/>
    </source>
</evidence>
<dbReference type="Proteomes" id="UP001159363">
    <property type="component" value="Chromosome X"/>
</dbReference>
<organism evidence="2 3">
    <name type="scientific">Dryococelus australis</name>
    <dbReference type="NCBI Taxonomy" id="614101"/>
    <lineage>
        <taxon>Eukaryota</taxon>
        <taxon>Metazoa</taxon>
        <taxon>Ecdysozoa</taxon>
        <taxon>Arthropoda</taxon>
        <taxon>Hexapoda</taxon>
        <taxon>Insecta</taxon>
        <taxon>Pterygota</taxon>
        <taxon>Neoptera</taxon>
        <taxon>Polyneoptera</taxon>
        <taxon>Phasmatodea</taxon>
        <taxon>Verophasmatodea</taxon>
        <taxon>Anareolatae</taxon>
        <taxon>Phasmatidae</taxon>
        <taxon>Eurycanthinae</taxon>
        <taxon>Dryococelus</taxon>
    </lineage>
</organism>
<protein>
    <submittedName>
        <fullName evidence="2">Uncharacterized protein</fullName>
    </submittedName>
</protein>
<keyword evidence="3" id="KW-1185">Reference proteome</keyword>